<dbReference type="InterPro" id="IPR013223">
    <property type="entry name" value="RNase_B_OB_dom"/>
</dbReference>
<dbReference type="InterPro" id="IPR011804">
    <property type="entry name" value="RNase_II"/>
</dbReference>
<dbReference type="SMART" id="SM00955">
    <property type="entry name" value="RNB"/>
    <property type="match status" value="1"/>
</dbReference>
<keyword evidence="5" id="KW-0540">Nuclease</keyword>
<keyword evidence="14" id="KW-1185">Reference proteome</keyword>
<dbReference type="InterPro" id="IPR012340">
    <property type="entry name" value="NA-bd_OB-fold"/>
</dbReference>
<dbReference type="STRING" id="1798182.GA0061081_10172"/>
<dbReference type="Pfam" id="PF00575">
    <property type="entry name" value="S1"/>
    <property type="match status" value="1"/>
</dbReference>
<dbReference type="InterPro" id="IPR022966">
    <property type="entry name" value="RNase_II/R_CS"/>
</dbReference>
<keyword evidence="7" id="KW-0269">Exonuclease</keyword>
<evidence type="ECO:0000256" key="2">
    <source>
        <dbReference type="ARBA" id="ARBA00004496"/>
    </source>
</evidence>
<dbReference type="RefSeq" id="WP_091346026.1">
    <property type="nucleotide sequence ID" value="NZ_FMAQ01000001.1"/>
</dbReference>
<sequence>MFQNNPLLAQLKQELHEQTPRVEGIVRAHEKGFGFLDTDNKKSYFIPVAKMKTVCHGDKVSGSIITNNDKESFDPELLIEGSLQKFIGKIGFQDRAMVIYLENMPANFAIRCKINEQVNEKLKEGDWVVATLVSHPLQKESKHFFAEVTRFVADGNSPYQLWLKTLARYDLETHAPQAEALTIIDAELDNRQDLTDVHFFTIDSENTEDMDDAIAVSKDEHGDYQLMVAIADPTAYILQDSELDNIAKARNFTTYLPDFNIPMLPKALANELCSLKANEKRPAMICKMRIDNAGNIIADDTTFMPAWIESKAKLSYNNVSDFLENNSELATNDSTIKQQLIWLADLAKIRITWRQTHALVFKDNGDYRFELDENRQVKSIIKETRRIANHIVEEVMVIANLALTLQLQTKIGFGIFNIHSGFDNKYIEQAIKFLNDNGITEFDKELLLSFDGYVKLRRMIDNEPFLATKLRKFQSPADFSTEPQPHFGLGFEAYATWTSPIRKYGDMVNHRLIKAYIRSQELISPDKEQLKSMNERRKMLRFAERDMAENLYAQYLSDKIDETYSAEIIDINRGGARVRLCDIGAFAFVPLSMIHSVKEEIAPFPEEGVIKIKGENRYKLADIISVVIHQIKIENKSIIAKFADENTE</sequence>
<dbReference type="SMART" id="SM00316">
    <property type="entry name" value="S1"/>
    <property type="match status" value="1"/>
</dbReference>
<dbReference type="GO" id="GO:0006402">
    <property type="term" value="P:mRNA catabolic process"/>
    <property type="evidence" value="ECO:0007669"/>
    <property type="project" value="TreeGrafter"/>
</dbReference>
<reference evidence="14" key="1">
    <citation type="submission" date="2016-08" db="EMBL/GenBank/DDBJ databases">
        <authorList>
            <person name="Varghese N."/>
            <person name="Submissions Spin"/>
        </authorList>
    </citation>
    <scope>NUCLEOTIDE SEQUENCE [LARGE SCALE GENOMIC DNA]</scope>
    <source>
        <strain evidence="14">R-53248</strain>
    </source>
</reference>
<evidence type="ECO:0000256" key="6">
    <source>
        <dbReference type="ARBA" id="ARBA00022801"/>
    </source>
</evidence>
<dbReference type="SUPFAM" id="SSF50249">
    <property type="entry name" value="Nucleic acid-binding proteins"/>
    <property type="match status" value="4"/>
</dbReference>
<evidence type="ECO:0000256" key="4">
    <source>
        <dbReference type="ARBA" id="ARBA00022490"/>
    </source>
</evidence>
<evidence type="ECO:0000259" key="10">
    <source>
        <dbReference type="SMART" id="SM00316"/>
    </source>
</evidence>
<dbReference type="NCBIfam" id="TIGR02062">
    <property type="entry name" value="RNase_B"/>
    <property type="match status" value="1"/>
</dbReference>
<evidence type="ECO:0000256" key="5">
    <source>
        <dbReference type="ARBA" id="ARBA00022722"/>
    </source>
</evidence>
<evidence type="ECO:0000259" key="12">
    <source>
        <dbReference type="SMART" id="SM00955"/>
    </source>
</evidence>
<feature type="domain" description="Cold-shock" evidence="11">
    <location>
        <begin position="23"/>
        <end position="79"/>
    </location>
</feature>
<dbReference type="Gene3D" id="2.40.50.640">
    <property type="match status" value="1"/>
</dbReference>
<dbReference type="Gene3D" id="2.40.50.140">
    <property type="entry name" value="Nucleic acid-binding proteins"/>
    <property type="match status" value="2"/>
</dbReference>
<comment type="catalytic activity">
    <reaction evidence="1">
        <text>Exonucleolytic cleavage in the 3'- to 5'-direction to yield nucleoside 5'-phosphates.</text>
        <dbReference type="EC" id="3.1.13.1"/>
    </reaction>
</comment>
<dbReference type="PROSITE" id="PS01175">
    <property type="entry name" value="RIBONUCLEASE_II"/>
    <property type="match status" value="1"/>
</dbReference>
<accession>A0A1C3YRB0</accession>
<dbReference type="InterPro" id="IPR001900">
    <property type="entry name" value="RNase_II/R"/>
</dbReference>
<dbReference type="NCBIfam" id="NF003455">
    <property type="entry name" value="PRK05054.1"/>
    <property type="match status" value="1"/>
</dbReference>
<dbReference type="GO" id="GO:0008859">
    <property type="term" value="F:exoribonuclease II activity"/>
    <property type="evidence" value="ECO:0007669"/>
    <property type="project" value="UniProtKB-UniRule"/>
</dbReference>
<evidence type="ECO:0000313" key="13">
    <source>
        <dbReference type="EMBL" id="SCB72610.1"/>
    </source>
</evidence>
<dbReference type="GO" id="GO:0005829">
    <property type="term" value="C:cytosol"/>
    <property type="evidence" value="ECO:0007669"/>
    <property type="project" value="UniProtKB-ARBA"/>
</dbReference>
<keyword evidence="6" id="KW-0378">Hydrolase</keyword>
<dbReference type="Pfam" id="PF08206">
    <property type="entry name" value="OB_RNB"/>
    <property type="match status" value="1"/>
</dbReference>
<dbReference type="InterPro" id="IPR050180">
    <property type="entry name" value="RNR_Ribonuclease"/>
</dbReference>
<proteinExistence type="inferred from homology"/>
<dbReference type="InterPro" id="IPR011129">
    <property type="entry name" value="CSD"/>
</dbReference>
<dbReference type="OrthoDB" id="9764149at2"/>
<evidence type="ECO:0000259" key="11">
    <source>
        <dbReference type="SMART" id="SM00357"/>
    </source>
</evidence>
<comment type="similarity">
    <text evidence="3">Belongs to the RNR ribonuclease family. RNase II subfamily.</text>
</comment>
<keyword evidence="8" id="KW-0694">RNA-binding</keyword>
<evidence type="ECO:0000313" key="14">
    <source>
        <dbReference type="Proteomes" id="UP000199670"/>
    </source>
</evidence>
<evidence type="ECO:0000256" key="8">
    <source>
        <dbReference type="ARBA" id="ARBA00022884"/>
    </source>
</evidence>
<comment type="subcellular location">
    <subcellularLocation>
        <location evidence="2">Cytoplasm</location>
    </subcellularLocation>
</comment>
<keyword evidence="4" id="KW-0963">Cytoplasm</keyword>
<feature type="domain" description="RNB" evidence="12">
    <location>
        <begin position="191"/>
        <end position="519"/>
    </location>
</feature>
<organism evidence="13 14">
    <name type="scientific">Gilliamella bombicola</name>
    <dbReference type="NCBI Taxonomy" id="1798182"/>
    <lineage>
        <taxon>Bacteria</taxon>
        <taxon>Pseudomonadati</taxon>
        <taxon>Pseudomonadota</taxon>
        <taxon>Gammaproteobacteria</taxon>
        <taxon>Orbales</taxon>
        <taxon>Orbaceae</taxon>
        <taxon>Gilliamella</taxon>
    </lineage>
</organism>
<dbReference type="NCBIfam" id="TIGR00358">
    <property type="entry name" value="3_prime_RNase"/>
    <property type="match status" value="1"/>
</dbReference>
<evidence type="ECO:0000256" key="1">
    <source>
        <dbReference type="ARBA" id="ARBA00001849"/>
    </source>
</evidence>
<dbReference type="AlphaFoldDB" id="A0A1C3YRB0"/>
<evidence type="ECO:0000256" key="9">
    <source>
        <dbReference type="NCBIfam" id="TIGR02062"/>
    </source>
</evidence>
<dbReference type="PANTHER" id="PTHR23355:SF37">
    <property type="entry name" value="EXORIBONUCLEASE 2"/>
    <property type="match status" value="1"/>
</dbReference>
<dbReference type="EC" id="3.1.13.1" evidence="9"/>
<feature type="domain" description="S1 motif" evidence="10">
    <location>
        <begin position="559"/>
        <end position="643"/>
    </location>
</feature>
<dbReference type="InterPro" id="IPR004476">
    <property type="entry name" value="RNase_II/RNase_R"/>
</dbReference>
<dbReference type="InterPro" id="IPR003029">
    <property type="entry name" value="S1_domain"/>
</dbReference>
<evidence type="ECO:0000256" key="7">
    <source>
        <dbReference type="ARBA" id="ARBA00022839"/>
    </source>
</evidence>
<evidence type="ECO:0000256" key="3">
    <source>
        <dbReference type="ARBA" id="ARBA00009925"/>
    </source>
</evidence>
<protein>
    <recommendedName>
        <fullName evidence="9">Exoribonuclease II</fullName>
        <ecNumber evidence="9">3.1.13.1</ecNumber>
    </recommendedName>
</protein>
<dbReference type="EMBL" id="FMAQ01000001">
    <property type="protein sequence ID" value="SCB72610.1"/>
    <property type="molecule type" value="Genomic_DNA"/>
</dbReference>
<dbReference type="GO" id="GO:0003723">
    <property type="term" value="F:RNA binding"/>
    <property type="evidence" value="ECO:0007669"/>
    <property type="project" value="UniProtKB-KW"/>
</dbReference>
<dbReference type="SMART" id="SM00357">
    <property type="entry name" value="CSP"/>
    <property type="match status" value="1"/>
</dbReference>
<dbReference type="Proteomes" id="UP000199670">
    <property type="component" value="Unassembled WGS sequence"/>
</dbReference>
<dbReference type="PANTHER" id="PTHR23355">
    <property type="entry name" value="RIBONUCLEASE"/>
    <property type="match status" value="1"/>
</dbReference>
<gene>
    <name evidence="13" type="ORF">GA0061081_10172</name>
</gene>
<dbReference type="Pfam" id="PF00773">
    <property type="entry name" value="RNB"/>
    <property type="match status" value="1"/>
</dbReference>
<name>A0A1C3YRB0_9GAMM</name>